<gene>
    <name evidence="1" type="ORF">MNBD_ACTINO01-1695</name>
</gene>
<accession>A0A3B0RDT6</accession>
<dbReference type="AlphaFoldDB" id="A0A3B0RDT6"/>
<sequence length="187" mass="19119">MGKRILILIGVLALVAAACSSSDSGGSASLSGADKELADAITKSMAEEEGPDSPFGGQEVAACFGTSLVDEMGSTRLNELGLDVASVEAGTSPSDVDLTETDIDSMVTVMTKCVDFRGVVMEEFETSGVSEEGIGCIRDGLTDDMMSAMARGAFDSTAAESAEASDEMFGVVMGCLSPEDLQQLGSS</sequence>
<name>A0A3B0RDT6_9ZZZZ</name>
<proteinExistence type="predicted"/>
<evidence type="ECO:0000313" key="1">
    <source>
        <dbReference type="EMBL" id="VAV90262.1"/>
    </source>
</evidence>
<protein>
    <recommendedName>
        <fullName evidence="2">Lipoprotein</fullName>
    </recommendedName>
</protein>
<dbReference type="EMBL" id="UOEI01000035">
    <property type="protein sequence ID" value="VAV90262.1"/>
    <property type="molecule type" value="Genomic_DNA"/>
</dbReference>
<reference evidence="1" key="1">
    <citation type="submission" date="2018-06" db="EMBL/GenBank/DDBJ databases">
        <authorList>
            <person name="Zhirakovskaya E."/>
        </authorList>
    </citation>
    <scope>NUCLEOTIDE SEQUENCE</scope>
</reference>
<evidence type="ECO:0008006" key="2">
    <source>
        <dbReference type="Google" id="ProtNLM"/>
    </source>
</evidence>
<organism evidence="1">
    <name type="scientific">hydrothermal vent metagenome</name>
    <dbReference type="NCBI Taxonomy" id="652676"/>
    <lineage>
        <taxon>unclassified sequences</taxon>
        <taxon>metagenomes</taxon>
        <taxon>ecological metagenomes</taxon>
    </lineage>
</organism>
<dbReference type="PROSITE" id="PS51257">
    <property type="entry name" value="PROKAR_LIPOPROTEIN"/>
    <property type="match status" value="1"/>
</dbReference>